<dbReference type="Proteomes" id="UP000887579">
    <property type="component" value="Unplaced"/>
</dbReference>
<evidence type="ECO:0000313" key="2">
    <source>
        <dbReference type="WBParaSite" id="ES5_v2.g26432.t1"/>
    </source>
</evidence>
<protein>
    <submittedName>
        <fullName evidence="2">Uncharacterized protein</fullName>
    </submittedName>
</protein>
<organism evidence="1 2">
    <name type="scientific">Panagrolaimus sp. ES5</name>
    <dbReference type="NCBI Taxonomy" id="591445"/>
    <lineage>
        <taxon>Eukaryota</taxon>
        <taxon>Metazoa</taxon>
        <taxon>Ecdysozoa</taxon>
        <taxon>Nematoda</taxon>
        <taxon>Chromadorea</taxon>
        <taxon>Rhabditida</taxon>
        <taxon>Tylenchina</taxon>
        <taxon>Panagrolaimomorpha</taxon>
        <taxon>Panagrolaimoidea</taxon>
        <taxon>Panagrolaimidae</taxon>
        <taxon>Panagrolaimus</taxon>
    </lineage>
</organism>
<evidence type="ECO:0000313" key="1">
    <source>
        <dbReference type="Proteomes" id="UP000887579"/>
    </source>
</evidence>
<dbReference type="WBParaSite" id="ES5_v2.g26432.t1">
    <property type="protein sequence ID" value="ES5_v2.g26432.t1"/>
    <property type="gene ID" value="ES5_v2.g26432"/>
</dbReference>
<proteinExistence type="predicted"/>
<accession>A0AC34G9T6</accession>
<name>A0AC34G9T6_9BILA</name>
<reference evidence="2" key="1">
    <citation type="submission" date="2022-11" db="UniProtKB">
        <authorList>
            <consortium name="WormBaseParasite"/>
        </authorList>
    </citation>
    <scope>IDENTIFICATION</scope>
</reference>
<sequence>MAVVFRTDTNELIDEIIELIDNGIIDARIDPIAKKLYRLDENATIKNSKRLAKIQKDLEERTRVLIIRAALGINGVNPAKEFEAELEESGMGGRGGRRHIGGGPFDDPASDDEMDMVTQFGGGQNIFNRLVNRFTTRSSQNPPPPNVAGIGR</sequence>